<dbReference type="InterPro" id="IPR025194">
    <property type="entry name" value="RodZ-like_C"/>
</dbReference>
<feature type="region of interest" description="Disordered" evidence="1">
    <location>
        <begin position="198"/>
        <end position="227"/>
    </location>
</feature>
<organism evidence="4">
    <name type="scientific">marine metagenome</name>
    <dbReference type="NCBI Taxonomy" id="408172"/>
    <lineage>
        <taxon>unclassified sequences</taxon>
        <taxon>metagenomes</taxon>
        <taxon>ecological metagenomes</taxon>
    </lineage>
</organism>
<proteinExistence type="predicted"/>
<sequence>MEATTVATPGELLRGARQLYGWSVEEVADELNLLPYIIQALENDDYDQLAGWTYVVGYLRSYGKLVSVNVESAIKQHEQFLPPTQDGPGTVTENIIQRQPIAIHYRWVVTVVVLIVVVGGLYGAYLKRSGDVERIDLASNELNDELARIQKEPVPVSVQSKKIDKVELVSNKDSTTLVASTSTVTAKEKSPGMIQAAESAVTNQKKIRDTESTAGSGADDSQETVGGESVVMSNVQTRSQVPTSKQIDVRPVVTDLTQGVVVKKKENKKQVAQTKVTPERPAVNPVADALVQTGFVAEVKLPRAESTPTRSAVSGIPETPVDEVKVKQSKVLASQESGMAGVAAQSKRTITIALKRGSQVIVYDGKGIELVRRYFPAGKVVRISGAPPFDVRLRVSEGARVLYNGKAVKVPVPGNGGRIRFQVGITQIGGKDTVIANQGRGE</sequence>
<dbReference type="Gene3D" id="1.10.260.40">
    <property type="entry name" value="lambda repressor-like DNA-binding domains"/>
    <property type="match status" value="1"/>
</dbReference>
<gene>
    <name evidence="4" type="ORF">METZ01_LOCUS7178</name>
</gene>
<protein>
    <recommendedName>
        <fullName evidence="3">Cytoskeleton protein RodZ-like C-terminal domain-containing protein</fullName>
    </recommendedName>
</protein>
<dbReference type="EMBL" id="UINC01000381">
    <property type="protein sequence ID" value="SUZ54324.1"/>
    <property type="molecule type" value="Genomic_DNA"/>
</dbReference>
<evidence type="ECO:0000259" key="3">
    <source>
        <dbReference type="Pfam" id="PF13464"/>
    </source>
</evidence>
<dbReference type="PANTHER" id="PTHR34475:SF1">
    <property type="entry name" value="CYTOSKELETON PROTEIN RODZ"/>
    <property type="match status" value="1"/>
</dbReference>
<dbReference type="Pfam" id="PF13413">
    <property type="entry name" value="HTH_25"/>
    <property type="match status" value="1"/>
</dbReference>
<feature type="transmembrane region" description="Helical" evidence="2">
    <location>
        <begin position="105"/>
        <end position="125"/>
    </location>
</feature>
<keyword evidence="2" id="KW-0812">Transmembrane</keyword>
<dbReference type="AlphaFoldDB" id="A0A381NJN5"/>
<dbReference type="InterPro" id="IPR010982">
    <property type="entry name" value="Lambda_DNA-bd_dom_sf"/>
</dbReference>
<keyword evidence="2" id="KW-1133">Transmembrane helix</keyword>
<evidence type="ECO:0000313" key="4">
    <source>
        <dbReference type="EMBL" id="SUZ54324.1"/>
    </source>
</evidence>
<evidence type="ECO:0000256" key="1">
    <source>
        <dbReference type="SAM" id="MobiDB-lite"/>
    </source>
</evidence>
<keyword evidence="2" id="KW-0472">Membrane</keyword>
<feature type="domain" description="Cytoskeleton protein RodZ-like C-terminal" evidence="3">
    <location>
        <begin position="355"/>
        <end position="421"/>
    </location>
</feature>
<name>A0A381NJN5_9ZZZZ</name>
<dbReference type="Pfam" id="PF13464">
    <property type="entry name" value="RodZ_C"/>
    <property type="match status" value="1"/>
</dbReference>
<accession>A0A381NJN5</accession>
<dbReference type="InterPro" id="IPR050400">
    <property type="entry name" value="Bact_Cytoskel_RodZ"/>
</dbReference>
<reference evidence="4" key="1">
    <citation type="submission" date="2018-05" db="EMBL/GenBank/DDBJ databases">
        <authorList>
            <person name="Lanie J.A."/>
            <person name="Ng W.-L."/>
            <person name="Kazmierczak K.M."/>
            <person name="Andrzejewski T.M."/>
            <person name="Davidsen T.M."/>
            <person name="Wayne K.J."/>
            <person name="Tettelin H."/>
            <person name="Glass J.I."/>
            <person name="Rusch D."/>
            <person name="Podicherti R."/>
            <person name="Tsui H.-C.T."/>
            <person name="Winkler M.E."/>
        </authorList>
    </citation>
    <scope>NUCLEOTIDE SEQUENCE</scope>
</reference>
<dbReference type="GO" id="GO:0003677">
    <property type="term" value="F:DNA binding"/>
    <property type="evidence" value="ECO:0007669"/>
    <property type="project" value="InterPro"/>
</dbReference>
<dbReference type="PANTHER" id="PTHR34475">
    <property type="match status" value="1"/>
</dbReference>
<evidence type="ECO:0000256" key="2">
    <source>
        <dbReference type="SAM" id="Phobius"/>
    </source>
</evidence>